<dbReference type="RefSeq" id="WP_005288161.1">
    <property type="nucleotide sequence ID" value="NZ_CABKPF010000083.1"/>
</dbReference>
<proteinExistence type="inferred from homology"/>
<evidence type="ECO:0000313" key="7">
    <source>
        <dbReference type="Proteomes" id="UP000219788"/>
    </source>
</evidence>
<comment type="catalytic activity">
    <reaction evidence="3">
        <text>5-enolpyruvoyl-6-hydroxy-2-succinyl-cyclohex-3-ene-1-carboxylate = (1R,6R)-6-hydroxy-2-succinyl-cyclohexa-2,4-diene-1-carboxylate + pyruvate</text>
        <dbReference type="Rhea" id="RHEA:25597"/>
        <dbReference type="ChEBI" id="CHEBI:15361"/>
        <dbReference type="ChEBI" id="CHEBI:58689"/>
        <dbReference type="ChEBI" id="CHEBI:58818"/>
        <dbReference type="EC" id="4.2.99.20"/>
    </reaction>
</comment>
<dbReference type="SUPFAM" id="SSF53474">
    <property type="entry name" value="alpha/beta-Hydrolases"/>
    <property type="match status" value="1"/>
</dbReference>
<name>A0A2A7U1H5_EDWTA</name>
<evidence type="ECO:0000256" key="4">
    <source>
        <dbReference type="NCBIfam" id="TIGR03695"/>
    </source>
</evidence>
<accession>A0A2A7U1H5</accession>
<dbReference type="STRING" id="636.AAW15_05180"/>
<evidence type="ECO:0000313" key="6">
    <source>
        <dbReference type="EMBL" id="PEH72179.1"/>
    </source>
</evidence>
<evidence type="ECO:0000256" key="3">
    <source>
        <dbReference type="HAMAP-Rule" id="MF_01660"/>
    </source>
</evidence>
<dbReference type="GO" id="GO:0070205">
    <property type="term" value="F:2-succinyl-6-hydroxy-2,4-cyclohexadiene-1-carboxylate synthase activity"/>
    <property type="evidence" value="ECO:0007669"/>
    <property type="project" value="UniProtKB-UniRule"/>
</dbReference>
<dbReference type="NCBIfam" id="NF008340">
    <property type="entry name" value="PRK11126.1"/>
    <property type="match status" value="1"/>
</dbReference>
<dbReference type="UniPathway" id="UPA00079"/>
<evidence type="ECO:0000259" key="5">
    <source>
        <dbReference type="Pfam" id="PF00561"/>
    </source>
</evidence>
<dbReference type="EMBL" id="PDDV01000013">
    <property type="protein sequence ID" value="PEH72179.1"/>
    <property type="molecule type" value="Genomic_DNA"/>
</dbReference>
<comment type="pathway">
    <text evidence="3">Quinol/quinone metabolism; menaquinone biosynthesis.</text>
</comment>
<comment type="caution">
    <text evidence="6">The sequence shown here is derived from an EMBL/GenBank/DDBJ whole genome shotgun (WGS) entry which is preliminary data.</text>
</comment>
<dbReference type="Proteomes" id="UP000219788">
    <property type="component" value="Unassembled WGS sequence"/>
</dbReference>
<reference evidence="7" key="1">
    <citation type="submission" date="2017-09" db="EMBL/GenBank/DDBJ databases">
        <title>FDA dAtabase for Regulatory Grade micrObial Sequences (FDA-ARGOS): Supporting development and validation of Infectious Disease Dx tests.</title>
        <authorList>
            <person name="Goldberg B."/>
            <person name="Campos J."/>
            <person name="Tallon L."/>
            <person name="Sadzewicz L."/>
            <person name="Ott S."/>
            <person name="Zhao X."/>
            <person name="Nagaraj S."/>
            <person name="Vavikolanu K."/>
            <person name="Aluvathingal J."/>
            <person name="Nadendla S."/>
            <person name="Geyer C."/>
            <person name="Sichtig H."/>
        </authorList>
    </citation>
    <scope>NUCLEOTIDE SEQUENCE [LARGE SCALE GENOMIC DNA]</scope>
    <source>
        <strain evidence="7">FDAARGOS_370</strain>
    </source>
</reference>
<dbReference type="AlphaFoldDB" id="A0A2A7U1H5"/>
<dbReference type="NCBIfam" id="TIGR03695">
    <property type="entry name" value="menH_SHCHC"/>
    <property type="match status" value="1"/>
</dbReference>
<sequence>MILASHRLAGRHPAAPTLVWLHGFLGSHHEWLPLAQQLPEFAHLLIDLPGHGASAASVVDDFAQCDTALRATLAAAGVTSYGLVGYSLGGRLAMYHACRGAEGLWALAVEGGNPGLEAPAARQARREHDARWAERLRREPMAQVLADWYRQAVFADLDTAQRQALVALRAAQSGEALAQMLQATSLGNQPPLGEALATLRCPLCYLCGAQDAKFRALAEQWRLAPRLIAGAGHNAHRANPQAFLCALRDFLTTCRPG</sequence>
<organism evidence="6 7">
    <name type="scientific">Edwardsiella tarda</name>
    <dbReference type="NCBI Taxonomy" id="636"/>
    <lineage>
        <taxon>Bacteria</taxon>
        <taxon>Pseudomonadati</taxon>
        <taxon>Pseudomonadota</taxon>
        <taxon>Gammaproteobacteria</taxon>
        <taxon>Enterobacterales</taxon>
        <taxon>Hafniaceae</taxon>
        <taxon>Edwardsiella</taxon>
    </lineage>
</organism>
<dbReference type="GO" id="GO:0009234">
    <property type="term" value="P:menaquinone biosynthetic process"/>
    <property type="evidence" value="ECO:0007669"/>
    <property type="project" value="UniProtKB-UniRule"/>
</dbReference>
<comment type="pathway">
    <text evidence="3">Quinol/quinone metabolism; 1,4-dihydroxy-2-naphthoate biosynthesis; 1,4-dihydroxy-2-naphthoate from chorismate: step 3/7.</text>
</comment>
<evidence type="ECO:0000256" key="2">
    <source>
        <dbReference type="ARBA" id="ARBA00023239"/>
    </source>
</evidence>
<feature type="domain" description="AB hydrolase-1" evidence="5">
    <location>
        <begin position="16"/>
        <end position="236"/>
    </location>
</feature>
<evidence type="ECO:0000256" key="1">
    <source>
        <dbReference type="ARBA" id="ARBA00022428"/>
    </source>
</evidence>
<dbReference type="OrthoDB" id="9808398at2"/>
<dbReference type="PANTHER" id="PTHR42916:SF1">
    <property type="entry name" value="PROTEIN PHYLLO, CHLOROPLASTIC"/>
    <property type="match status" value="1"/>
</dbReference>
<keyword evidence="2 3" id="KW-0456">Lyase</keyword>
<dbReference type="InterPro" id="IPR022485">
    <property type="entry name" value="SHCHC_synthase_MenH"/>
</dbReference>
<keyword evidence="1 3" id="KW-0474">Menaquinone biosynthesis</keyword>
<dbReference type="EC" id="4.2.99.20" evidence="3 4"/>
<comment type="similarity">
    <text evidence="3">Belongs to the AB hydrolase superfamily. MenH family.</text>
</comment>
<gene>
    <name evidence="3" type="primary">menH</name>
    <name evidence="6" type="ORF">CRM76_09740</name>
</gene>
<dbReference type="InterPro" id="IPR000073">
    <property type="entry name" value="AB_hydrolase_1"/>
</dbReference>
<comment type="subunit">
    <text evidence="3">Monomer.</text>
</comment>
<protein>
    <recommendedName>
        <fullName evidence="3 4">2-succinyl-6-hydroxy-2,4-cyclohexadiene-1-carboxylate synthase</fullName>
        <shortName evidence="3">SHCHC synthase</shortName>
        <ecNumber evidence="3 4">4.2.99.20</ecNumber>
    </recommendedName>
</protein>
<dbReference type="PANTHER" id="PTHR42916">
    <property type="entry name" value="2-SUCCINYL-5-ENOLPYRUVYL-6-HYDROXY-3-CYCLOHEXENE-1-CARBOXYLATE SYNTHASE"/>
    <property type="match status" value="1"/>
</dbReference>
<dbReference type="UniPathway" id="UPA01057">
    <property type="reaction ID" value="UER00900"/>
</dbReference>
<dbReference type="Gene3D" id="3.40.50.1820">
    <property type="entry name" value="alpha/beta hydrolase"/>
    <property type="match status" value="1"/>
</dbReference>
<dbReference type="HAMAP" id="MF_01660">
    <property type="entry name" value="MenH"/>
    <property type="match status" value="1"/>
</dbReference>
<dbReference type="InterPro" id="IPR029058">
    <property type="entry name" value="AB_hydrolase_fold"/>
</dbReference>
<comment type="function">
    <text evidence="3">Catalyzes a proton abstraction reaction that results in 2,5-elimination of pyruvate from 2-succinyl-5-enolpyruvyl-6-hydroxy-3-cyclohexene-1-carboxylate (SEPHCHC) and the formation of 2-succinyl-6-hydroxy-2,4-cyclohexadiene-1-carboxylate (SHCHC).</text>
</comment>
<dbReference type="Pfam" id="PF00561">
    <property type="entry name" value="Abhydrolase_1"/>
    <property type="match status" value="1"/>
</dbReference>